<feature type="transmembrane region" description="Helical" evidence="6">
    <location>
        <begin position="5"/>
        <end position="25"/>
    </location>
</feature>
<evidence type="ECO:0000256" key="1">
    <source>
        <dbReference type="ARBA" id="ARBA00004141"/>
    </source>
</evidence>
<dbReference type="PROSITE" id="PS50259">
    <property type="entry name" value="G_PROTEIN_RECEP_F3_4"/>
    <property type="match status" value="1"/>
</dbReference>
<evidence type="ECO:0000313" key="8">
    <source>
        <dbReference type="Ensembl" id="ENSCSEP00000017129.1"/>
    </source>
</evidence>
<accession>A0A3P8VS46</accession>
<evidence type="ECO:0000256" key="4">
    <source>
        <dbReference type="ARBA" id="ARBA00022989"/>
    </source>
</evidence>
<feature type="transmembrane region" description="Helical" evidence="6">
    <location>
        <begin position="75"/>
        <end position="102"/>
    </location>
</feature>
<evidence type="ECO:0000313" key="9">
    <source>
        <dbReference type="Proteomes" id="UP000265120"/>
    </source>
</evidence>
<dbReference type="Ensembl" id="ENSCSET00000017342.1">
    <property type="protein sequence ID" value="ENSCSEP00000017129.1"/>
    <property type="gene ID" value="ENSCSEG00000010997.1"/>
</dbReference>
<dbReference type="PANTHER" id="PTHR14511:SF15">
    <property type="entry name" value="G-PROTEIN COUPLED RECEPTOR FAMILY C GROUP 5 MEMBER C"/>
    <property type="match status" value="1"/>
</dbReference>
<feature type="transmembrane region" description="Helical" evidence="6">
    <location>
        <begin position="224"/>
        <end position="246"/>
    </location>
</feature>
<evidence type="ECO:0000256" key="3">
    <source>
        <dbReference type="ARBA" id="ARBA00022692"/>
    </source>
</evidence>
<keyword evidence="9" id="KW-1185">Reference proteome</keyword>
<evidence type="ECO:0000256" key="5">
    <source>
        <dbReference type="ARBA" id="ARBA00023136"/>
    </source>
</evidence>
<dbReference type="PANTHER" id="PTHR14511">
    <property type="entry name" value="G PROTEIN COUPLED RECEPTOR, CLASS C, GROUP 5"/>
    <property type="match status" value="1"/>
</dbReference>
<keyword evidence="5 6" id="KW-0472">Membrane</keyword>
<dbReference type="GeneTree" id="ENSGT00950000182961"/>
<dbReference type="STRING" id="244447.ENSCSEP00000017129"/>
<dbReference type="Proteomes" id="UP000265120">
    <property type="component" value="Chromosome 17"/>
</dbReference>
<reference evidence="8" key="3">
    <citation type="submission" date="2025-09" db="UniProtKB">
        <authorList>
            <consortium name="Ensembl"/>
        </authorList>
    </citation>
    <scope>IDENTIFICATION</scope>
</reference>
<feature type="domain" description="G-protein coupled receptors family 3 profile" evidence="7">
    <location>
        <begin position="110"/>
        <end position="318"/>
    </location>
</feature>
<dbReference type="GO" id="GO:0043235">
    <property type="term" value="C:receptor complex"/>
    <property type="evidence" value="ECO:0007669"/>
    <property type="project" value="TreeGrafter"/>
</dbReference>
<protein>
    <submittedName>
        <fullName evidence="8">G protein-coupled receptor class C group 5 member C</fullName>
    </submittedName>
</protein>
<organism evidence="8 9">
    <name type="scientific">Cynoglossus semilaevis</name>
    <name type="common">Tongue sole</name>
    <dbReference type="NCBI Taxonomy" id="244447"/>
    <lineage>
        <taxon>Eukaryota</taxon>
        <taxon>Metazoa</taxon>
        <taxon>Chordata</taxon>
        <taxon>Craniata</taxon>
        <taxon>Vertebrata</taxon>
        <taxon>Euteleostomi</taxon>
        <taxon>Actinopterygii</taxon>
        <taxon>Neopterygii</taxon>
        <taxon>Teleostei</taxon>
        <taxon>Neoteleostei</taxon>
        <taxon>Acanthomorphata</taxon>
        <taxon>Carangaria</taxon>
        <taxon>Pleuronectiformes</taxon>
        <taxon>Pleuronectoidei</taxon>
        <taxon>Cynoglossidae</taxon>
        <taxon>Cynoglossinae</taxon>
        <taxon>Cynoglossus</taxon>
    </lineage>
</organism>
<feature type="transmembrane region" description="Helical" evidence="6">
    <location>
        <begin position="180"/>
        <end position="204"/>
    </location>
</feature>
<feature type="transmembrane region" description="Helical" evidence="6">
    <location>
        <begin position="294"/>
        <end position="312"/>
    </location>
</feature>
<dbReference type="GO" id="GO:0030295">
    <property type="term" value="F:protein kinase activator activity"/>
    <property type="evidence" value="ECO:0007669"/>
    <property type="project" value="TreeGrafter"/>
</dbReference>
<comment type="subcellular location">
    <subcellularLocation>
        <location evidence="1">Membrane</location>
        <topology evidence="1">Multi-pass membrane protein</topology>
    </subcellularLocation>
</comment>
<comment type="similarity">
    <text evidence="2">Belongs to the G-protein coupled receptor 3 family.</text>
</comment>
<evidence type="ECO:0000259" key="7">
    <source>
        <dbReference type="PROSITE" id="PS50259"/>
    </source>
</evidence>
<reference evidence="8" key="2">
    <citation type="submission" date="2025-08" db="UniProtKB">
        <authorList>
            <consortium name="Ensembl"/>
        </authorList>
    </citation>
    <scope>IDENTIFICATION</scope>
</reference>
<dbReference type="GO" id="GO:0004930">
    <property type="term" value="F:G protein-coupled receptor activity"/>
    <property type="evidence" value="ECO:0007669"/>
    <property type="project" value="InterPro"/>
</dbReference>
<evidence type="ECO:0000256" key="2">
    <source>
        <dbReference type="ARBA" id="ARBA00007242"/>
    </source>
</evidence>
<evidence type="ECO:0000256" key="6">
    <source>
        <dbReference type="SAM" id="Phobius"/>
    </source>
</evidence>
<proteinExistence type="inferred from homology"/>
<dbReference type="GO" id="GO:0070062">
    <property type="term" value="C:extracellular exosome"/>
    <property type="evidence" value="ECO:0007669"/>
    <property type="project" value="TreeGrafter"/>
</dbReference>
<feature type="transmembrane region" description="Helical" evidence="6">
    <location>
        <begin position="114"/>
        <end position="136"/>
    </location>
</feature>
<dbReference type="InParanoid" id="A0A3P8VS46"/>
<dbReference type="AlphaFoldDB" id="A0A3P8VS46"/>
<dbReference type="InterPro" id="IPR017978">
    <property type="entry name" value="GPCR_3_C"/>
</dbReference>
<feature type="transmembrane region" description="Helical" evidence="6">
    <location>
        <begin position="258"/>
        <end position="279"/>
    </location>
</feature>
<sequence length="449" mass="50177">MQCHILPACSSFGSLFVSLWVQMLFNSNWSRINPHVVLCVCLPLRLNFMDPTTAPRGCGSSIRSDYYNLCDLTKVWGIVLEAVAAAGVVTSLVLFIILLACVPFITDKKRKSMAALQAVFLLFTLGLFGLTFAFIVEQNSVTCAVRRFLFGVLFAGCFICLMMHGLWISLLEWDPKGWQIYLGALGLWLIEVIINTEWLIITVVRQPGGDITLDPACNIANKDFVMALIYVLFLMLAMIFIAIRTTALRQKQWHKDGVFILITGLITLAIWVTWIIMYIDGNRLSGNASWNDPTLAIAVVSNALVFLFLYTVPEVCLLTQQDQDIEEPNDGDHVYTPRNLVYDNTQVPEKPHMNVYLDNKAFELHETPATKPTSPYAAYNGQVRSKVYQPTELALISQGMTQVSELIYSMKLLPGSSSTLPHSTNSRLRRLDAHPLGTIIKQMSTGGLL</sequence>
<name>A0A3P8VS46_CYNSE</name>
<dbReference type="Pfam" id="PF00003">
    <property type="entry name" value="7tm_3"/>
    <property type="match status" value="1"/>
</dbReference>
<reference evidence="8 9" key="1">
    <citation type="journal article" date="2014" name="Nat. Genet.">
        <title>Whole-genome sequence of a flatfish provides insights into ZW sex chromosome evolution and adaptation to a benthic lifestyle.</title>
        <authorList>
            <person name="Chen S."/>
            <person name="Zhang G."/>
            <person name="Shao C."/>
            <person name="Huang Q."/>
            <person name="Liu G."/>
            <person name="Zhang P."/>
            <person name="Song W."/>
            <person name="An N."/>
            <person name="Chalopin D."/>
            <person name="Volff J.N."/>
            <person name="Hong Y."/>
            <person name="Li Q."/>
            <person name="Sha Z."/>
            <person name="Zhou H."/>
            <person name="Xie M."/>
            <person name="Yu Q."/>
            <person name="Liu Y."/>
            <person name="Xiang H."/>
            <person name="Wang N."/>
            <person name="Wu K."/>
            <person name="Yang C."/>
            <person name="Zhou Q."/>
            <person name="Liao X."/>
            <person name="Yang L."/>
            <person name="Hu Q."/>
            <person name="Zhang J."/>
            <person name="Meng L."/>
            <person name="Jin L."/>
            <person name="Tian Y."/>
            <person name="Lian J."/>
            <person name="Yang J."/>
            <person name="Miao G."/>
            <person name="Liu S."/>
            <person name="Liang Z."/>
            <person name="Yan F."/>
            <person name="Li Y."/>
            <person name="Sun B."/>
            <person name="Zhang H."/>
            <person name="Zhang J."/>
            <person name="Zhu Y."/>
            <person name="Du M."/>
            <person name="Zhao Y."/>
            <person name="Schartl M."/>
            <person name="Tang Q."/>
            <person name="Wang J."/>
        </authorList>
    </citation>
    <scope>NUCLEOTIDE SEQUENCE</scope>
</reference>
<keyword evidence="3 6" id="KW-0812">Transmembrane</keyword>
<feature type="transmembrane region" description="Helical" evidence="6">
    <location>
        <begin position="148"/>
        <end position="168"/>
    </location>
</feature>
<dbReference type="InterPro" id="IPR051753">
    <property type="entry name" value="RA-inducible_GPCR3"/>
</dbReference>
<keyword evidence="4 6" id="KW-1133">Transmembrane helix</keyword>
<dbReference type="GO" id="GO:0005886">
    <property type="term" value="C:plasma membrane"/>
    <property type="evidence" value="ECO:0007669"/>
    <property type="project" value="TreeGrafter"/>
</dbReference>